<dbReference type="SUPFAM" id="SSF50475">
    <property type="entry name" value="FMN-binding split barrel"/>
    <property type="match status" value="1"/>
</dbReference>
<dbReference type="PANTHER" id="PTHR30466">
    <property type="entry name" value="FLAVIN REDUCTASE"/>
    <property type="match status" value="1"/>
</dbReference>
<evidence type="ECO:0000313" key="4">
    <source>
        <dbReference type="EMBL" id="MBP2478096.1"/>
    </source>
</evidence>
<dbReference type="Gene3D" id="2.30.110.10">
    <property type="entry name" value="Electron Transport, Fmn-binding Protein, Chain A"/>
    <property type="match status" value="1"/>
</dbReference>
<gene>
    <name evidence="4" type="ORF">JOF53_006968</name>
</gene>
<organism evidence="4 5">
    <name type="scientific">Crossiella equi</name>
    <dbReference type="NCBI Taxonomy" id="130796"/>
    <lineage>
        <taxon>Bacteria</taxon>
        <taxon>Bacillati</taxon>
        <taxon>Actinomycetota</taxon>
        <taxon>Actinomycetes</taxon>
        <taxon>Pseudonocardiales</taxon>
        <taxon>Pseudonocardiaceae</taxon>
        <taxon>Crossiella</taxon>
    </lineage>
</organism>
<evidence type="ECO:0000313" key="5">
    <source>
        <dbReference type="Proteomes" id="UP001519363"/>
    </source>
</evidence>
<dbReference type="RefSeq" id="WP_086789110.1">
    <property type="nucleotide sequence ID" value="NZ_JAGIOO010000001.1"/>
</dbReference>
<dbReference type="NCBIfam" id="NF045630">
    <property type="entry name" value="monooxsub_HsaB"/>
    <property type="match status" value="1"/>
</dbReference>
<dbReference type="InterPro" id="IPR012349">
    <property type="entry name" value="Split_barrel_FMN-bd"/>
</dbReference>
<reference evidence="4 5" key="1">
    <citation type="submission" date="2021-03" db="EMBL/GenBank/DDBJ databases">
        <title>Sequencing the genomes of 1000 actinobacteria strains.</title>
        <authorList>
            <person name="Klenk H.-P."/>
        </authorList>
    </citation>
    <scope>NUCLEOTIDE SEQUENCE [LARGE SCALE GENOMIC DNA]</scope>
    <source>
        <strain evidence="4 5">DSM 44580</strain>
    </source>
</reference>
<protein>
    <submittedName>
        <fullName evidence="4">3-hydroxy-9,10-secoandrosta-1,3,5(10)-triene-9, 17-dione monooxygenase reductase component</fullName>
        <ecNumber evidence="4">1.5.1.-</ecNumber>
    </submittedName>
</protein>
<dbReference type="Pfam" id="PF01613">
    <property type="entry name" value="Flavin_Reduct"/>
    <property type="match status" value="1"/>
</dbReference>
<comment type="similarity">
    <text evidence="1">Belongs to the non-flavoprotein flavin reductase family.</text>
</comment>
<dbReference type="GO" id="GO:0004497">
    <property type="term" value="F:monooxygenase activity"/>
    <property type="evidence" value="ECO:0007669"/>
    <property type="project" value="UniProtKB-KW"/>
</dbReference>
<dbReference type="InterPro" id="IPR050268">
    <property type="entry name" value="NADH-dep_flavin_reductase"/>
</dbReference>
<sequence>MRGGEVTATRFRGVLGHFCTGVAVVTAPGPVGFACQSFAALSLDPPLVLFCAGRESRSLPVVREHGVFAVNLLGEAQREVSAVFGRRGPDKFTQVQWTPLASGAPLLTGSLTWLDCAVRAVHDGGDHVIVVGEVLELGPDSPERPLLFYRGRYTGIASAGEPPRTALDELVTWPRPTDWV</sequence>
<proteinExistence type="inferred from homology"/>
<evidence type="ECO:0000256" key="1">
    <source>
        <dbReference type="ARBA" id="ARBA00008898"/>
    </source>
</evidence>
<keyword evidence="5" id="KW-1185">Reference proteome</keyword>
<dbReference type="InterPro" id="IPR002563">
    <property type="entry name" value="Flavin_Rdtase-like_dom"/>
</dbReference>
<name>A0ABS5ANF0_9PSEU</name>
<keyword evidence="2 4" id="KW-0560">Oxidoreductase</keyword>
<keyword evidence="4" id="KW-0503">Monooxygenase</keyword>
<dbReference type="EMBL" id="JAGIOO010000001">
    <property type="protein sequence ID" value="MBP2478096.1"/>
    <property type="molecule type" value="Genomic_DNA"/>
</dbReference>
<accession>A0ABS5ANF0</accession>
<comment type="caution">
    <text evidence="4">The sequence shown here is derived from an EMBL/GenBank/DDBJ whole genome shotgun (WGS) entry which is preliminary data.</text>
</comment>
<dbReference type="PROSITE" id="PS51257">
    <property type="entry name" value="PROKAR_LIPOPROTEIN"/>
    <property type="match status" value="1"/>
</dbReference>
<dbReference type="EC" id="1.5.1.-" evidence="4"/>
<feature type="domain" description="Flavin reductase like" evidence="3">
    <location>
        <begin position="15"/>
        <end position="155"/>
    </location>
</feature>
<dbReference type="PANTHER" id="PTHR30466:SF11">
    <property type="entry name" value="FLAVIN-DEPENDENT MONOOXYGENASE, REDUCTASE SUBUNIT HSAB"/>
    <property type="match status" value="1"/>
</dbReference>
<dbReference type="InterPro" id="IPR054682">
    <property type="entry name" value="HsaB"/>
</dbReference>
<dbReference type="SMART" id="SM00903">
    <property type="entry name" value="Flavin_Reduct"/>
    <property type="match status" value="1"/>
</dbReference>
<evidence type="ECO:0000259" key="3">
    <source>
        <dbReference type="SMART" id="SM00903"/>
    </source>
</evidence>
<evidence type="ECO:0000256" key="2">
    <source>
        <dbReference type="ARBA" id="ARBA00023002"/>
    </source>
</evidence>
<dbReference type="Proteomes" id="UP001519363">
    <property type="component" value="Unassembled WGS sequence"/>
</dbReference>